<feature type="compositionally biased region" description="Basic and acidic residues" evidence="1">
    <location>
        <begin position="88"/>
        <end position="106"/>
    </location>
</feature>
<sequence length="209" mass="23193">MKKPIKLLYCTVALLSLVLLLVGCAEDKSKEVDTNTSEDQSVSGTDSNGDAKPSTQEEAEDTSSENTQNDSNMSTDSDSSEQSGAQQEGEKENSGKETELDERDAQMEVEDTDTQNDNENNQIQTDTDEKDQEKAISIVTDFLRDRNEWTESENDFLLYDGEIKGYIIVRYSTLVSGHSSTNGRYAVDLSSEEVVDITANPDFLNELMD</sequence>
<evidence type="ECO:0000256" key="2">
    <source>
        <dbReference type="SAM" id="SignalP"/>
    </source>
</evidence>
<name>A0ABX7VS27_9BACI</name>
<evidence type="ECO:0000313" key="4">
    <source>
        <dbReference type="Proteomes" id="UP000665043"/>
    </source>
</evidence>
<feature type="region of interest" description="Disordered" evidence="1">
    <location>
        <begin position="28"/>
        <end position="132"/>
    </location>
</feature>
<dbReference type="Proteomes" id="UP000665043">
    <property type="component" value="Chromosome"/>
</dbReference>
<dbReference type="PROSITE" id="PS51257">
    <property type="entry name" value="PROKAR_LIPOPROTEIN"/>
    <property type="match status" value="1"/>
</dbReference>
<keyword evidence="4" id="KW-1185">Reference proteome</keyword>
<accession>A0ABX7VS27</accession>
<dbReference type="EMBL" id="CP046956">
    <property type="protein sequence ID" value="QTM98400.1"/>
    <property type="molecule type" value="Genomic_DNA"/>
</dbReference>
<feature type="chain" id="PRO_5046562981" description="Lipoprotein" evidence="2">
    <location>
        <begin position="26"/>
        <end position="209"/>
    </location>
</feature>
<reference evidence="3 4" key="1">
    <citation type="submission" date="2019-12" db="EMBL/GenBank/DDBJ databases">
        <title>The whole genome sequencing of a strain isolated from a Mars analog, Dalangtan Playa.</title>
        <authorList>
            <person name="Huang T."/>
        </authorList>
    </citation>
    <scope>NUCLEOTIDE SEQUENCE [LARGE SCALE GENOMIC DNA]</scope>
    <source>
        <strain evidence="3 4">DP4-553-S</strain>
    </source>
</reference>
<evidence type="ECO:0000313" key="3">
    <source>
        <dbReference type="EMBL" id="QTM98400.1"/>
    </source>
</evidence>
<feature type="compositionally biased region" description="Polar residues" evidence="1">
    <location>
        <begin position="34"/>
        <end position="56"/>
    </location>
</feature>
<keyword evidence="2" id="KW-0732">Signal</keyword>
<feature type="compositionally biased region" description="Low complexity" evidence="1">
    <location>
        <begin position="66"/>
        <end position="83"/>
    </location>
</feature>
<gene>
    <name evidence="3" type="ORF">ERJ70_03230</name>
</gene>
<feature type="signal peptide" evidence="2">
    <location>
        <begin position="1"/>
        <end position="25"/>
    </location>
</feature>
<evidence type="ECO:0008006" key="5">
    <source>
        <dbReference type="Google" id="ProtNLM"/>
    </source>
</evidence>
<proteinExistence type="predicted"/>
<evidence type="ECO:0000256" key="1">
    <source>
        <dbReference type="SAM" id="MobiDB-lite"/>
    </source>
</evidence>
<feature type="compositionally biased region" description="Acidic residues" evidence="1">
    <location>
        <begin position="107"/>
        <end position="116"/>
    </location>
</feature>
<protein>
    <recommendedName>
        <fullName evidence="5">Lipoprotein</fullName>
    </recommendedName>
</protein>
<dbReference type="RefSeq" id="WP_209367134.1">
    <property type="nucleotide sequence ID" value="NZ_CP046956.1"/>
</dbReference>
<organism evidence="3 4">
    <name type="scientific">Sediminibacillus dalangtanensis</name>
    <dbReference type="NCBI Taxonomy" id="2729421"/>
    <lineage>
        <taxon>Bacteria</taxon>
        <taxon>Bacillati</taxon>
        <taxon>Bacillota</taxon>
        <taxon>Bacilli</taxon>
        <taxon>Bacillales</taxon>
        <taxon>Bacillaceae</taxon>
        <taxon>Sediminibacillus</taxon>
    </lineage>
</organism>